<gene>
    <name evidence="2" type="ORF">ACFSFY_07005</name>
</gene>
<reference evidence="3" key="1">
    <citation type="journal article" date="2019" name="Int. J. Syst. Evol. Microbiol.">
        <title>The Global Catalogue of Microorganisms (GCM) 10K type strain sequencing project: providing services to taxonomists for standard genome sequencing and annotation.</title>
        <authorList>
            <consortium name="The Broad Institute Genomics Platform"/>
            <consortium name="The Broad Institute Genome Sequencing Center for Infectious Disease"/>
            <person name="Wu L."/>
            <person name="Ma J."/>
        </authorList>
    </citation>
    <scope>NUCLEOTIDE SEQUENCE [LARGE SCALE GENOMIC DNA]</scope>
    <source>
        <strain evidence="3">CGMCC 4.7177</strain>
    </source>
</reference>
<evidence type="ECO:0000313" key="3">
    <source>
        <dbReference type="Proteomes" id="UP001597218"/>
    </source>
</evidence>
<dbReference type="Proteomes" id="UP001597218">
    <property type="component" value="Unassembled WGS sequence"/>
</dbReference>
<dbReference type="RefSeq" id="WP_381536598.1">
    <property type="nucleotide sequence ID" value="NZ_JBHUGI010000015.1"/>
</dbReference>
<accession>A0ABW4SHB5</accession>
<dbReference type="EMBL" id="JBHUGI010000015">
    <property type="protein sequence ID" value="MFD1927809.1"/>
    <property type="molecule type" value="Genomic_DNA"/>
</dbReference>
<comment type="caution">
    <text evidence="2">The sequence shown here is derived from an EMBL/GenBank/DDBJ whole genome shotgun (WGS) entry which is preliminary data.</text>
</comment>
<evidence type="ECO:0000256" key="1">
    <source>
        <dbReference type="SAM" id="MobiDB-lite"/>
    </source>
</evidence>
<feature type="compositionally biased region" description="Basic and acidic residues" evidence="1">
    <location>
        <begin position="1"/>
        <end position="15"/>
    </location>
</feature>
<feature type="compositionally biased region" description="Basic and acidic residues" evidence="1">
    <location>
        <begin position="27"/>
        <end position="50"/>
    </location>
</feature>
<organism evidence="2 3">
    <name type="scientific">Sporosarcina siberiensis</name>
    <dbReference type="NCBI Taxonomy" id="1365606"/>
    <lineage>
        <taxon>Bacteria</taxon>
        <taxon>Bacillati</taxon>
        <taxon>Bacillota</taxon>
        <taxon>Bacilli</taxon>
        <taxon>Bacillales</taxon>
        <taxon>Caryophanaceae</taxon>
        <taxon>Sporosarcina</taxon>
    </lineage>
</organism>
<proteinExistence type="predicted"/>
<sequence>MNGRSYSDKANKEASNEASSEPNWSEVADKAAKKAELELDKIKQDAKDSIKSNNQSYNNPTEKE</sequence>
<name>A0ABW4SHB5_9BACL</name>
<protein>
    <submittedName>
        <fullName evidence="2">Uncharacterized protein</fullName>
    </submittedName>
</protein>
<keyword evidence="3" id="KW-1185">Reference proteome</keyword>
<feature type="compositionally biased region" description="Polar residues" evidence="1">
    <location>
        <begin position="51"/>
        <end position="64"/>
    </location>
</feature>
<feature type="region of interest" description="Disordered" evidence="1">
    <location>
        <begin position="1"/>
        <end position="64"/>
    </location>
</feature>
<evidence type="ECO:0000313" key="2">
    <source>
        <dbReference type="EMBL" id="MFD1927809.1"/>
    </source>
</evidence>